<evidence type="ECO:0000256" key="4">
    <source>
        <dbReference type="ARBA" id="ARBA00022840"/>
    </source>
</evidence>
<evidence type="ECO:0000256" key="2">
    <source>
        <dbReference type="ARBA" id="ARBA00022598"/>
    </source>
</evidence>
<dbReference type="InterPro" id="IPR000873">
    <property type="entry name" value="AMP-dep_synth/lig_dom"/>
</dbReference>
<keyword evidence="2" id="KW-0436">Ligase</keyword>
<evidence type="ECO:0000256" key="5">
    <source>
        <dbReference type="ARBA" id="ARBA00036527"/>
    </source>
</evidence>
<dbReference type="Proteomes" id="UP000198287">
    <property type="component" value="Unassembled WGS sequence"/>
</dbReference>
<dbReference type="STRING" id="158441.A0A226CW33"/>
<comment type="caution">
    <text evidence="9">The sequence shown here is derived from an EMBL/GenBank/DDBJ whole genome shotgun (WGS) entry which is preliminary data.</text>
</comment>
<dbReference type="GO" id="GO:0005324">
    <property type="term" value="F:long-chain fatty acid transmembrane transporter activity"/>
    <property type="evidence" value="ECO:0007669"/>
    <property type="project" value="TreeGrafter"/>
</dbReference>
<evidence type="ECO:0000256" key="3">
    <source>
        <dbReference type="ARBA" id="ARBA00022741"/>
    </source>
</evidence>
<evidence type="ECO:0000256" key="7">
    <source>
        <dbReference type="ARBA" id="ARBA00048666"/>
    </source>
</evidence>
<keyword evidence="3" id="KW-0547">Nucleotide-binding</keyword>
<comment type="catalytic activity">
    <reaction evidence="7">
        <text>tetracosanoate + ATP + CoA = tetracosanoyl-CoA + AMP + diphosphate</text>
        <dbReference type="Rhea" id="RHEA:33639"/>
        <dbReference type="ChEBI" id="CHEBI:30616"/>
        <dbReference type="ChEBI" id="CHEBI:31014"/>
        <dbReference type="ChEBI" id="CHEBI:33019"/>
        <dbReference type="ChEBI" id="CHEBI:57287"/>
        <dbReference type="ChEBI" id="CHEBI:65052"/>
        <dbReference type="ChEBI" id="CHEBI:456215"/>
    </reaction>
    <physiologicalReaction direction="left-to-right" evidence="7">
        <dbReference type="Rhea" id="RHEA:33640"/>
    </physiologicalReaction>
</comment>
<dbReference type="GO" id="GO:0004467">
    <property type="term" value="F:long-chain fatty acid-CoA ligase activity"/>
    <property type="evidence" value="ECO:0007669"/>
    <property type="project" value="TreeGrafter"/>
</dbReference>
<dbReference type="GO" id="GO:0005524">
    <property type="term" value="F:ATP binding"/>
    <property type="evidence" value="ECO:0007669"/>
    <property type="project" value="UniProtKB-KW"/>
</dbReference>
<dbReference type="GO" id="GO:0005789">
    <property type="term" value="C:endoplasmic reticulum membrane"/>
    <property type="evidence" value="ECO:0007669"/>
    <property type="project" value="TreeGrafter"/>
</dbReference>
<dbReference type="GO" id="GO:0005886">
    <property type="term" value="C:plasma membrane"/>
    <property type="evidence" value="ECO:0007669"/>
    <property type="project" value="TreeGrafter"/>
</dbReference>
<comment type="similarity">
    <text evidence="1">Belongs to the ATP-dependent AMP-binding enzyme family.</text>
</comment>
<dbReference type="OrthoDB" id="288590at2759"/>
<evidence type="ECO:0000313" key="9">
    <source>
        <dbReference type="EMBL" id="OXA37565.1"/>
    </source>
</evidence>
<sequence length="180" mass="19606">MSAKEIGVIGALINTNLRLTPLKHCIESVNCKAVIFTLDLVDAMNELLAECGGQLEGGPTLYTFLEGGTSIPMTFYDSFKSLNEILADVNPTCPIVKETIGFGDVAMFIFTSGTTGLPKAASIKHSRYLMLAATTVHIKINIIRKPAESCKQSFFPLVVQQYEESRREKGADSNSIERGI</sequence>
<comment type="catalytic activity">
    <reaction evidence="5">
        <text>a very long-chain fatty acid + ATP + CoA = a very long-chain fatty acyl-CoA + AMP + diphosphate</text>
        <dbReference type="Rhea" id="RHEA:54536"/>
        <dbReference type="ChEBI" id="CHEBI:30616"/>
        <dbReference type="ChEBI" id="CHEBI:33019"/>
        <dbReference type="ChEBI" id="CHEBI:57287"/>
        <dbReference type="ChEBI" id="CHEBI:58950"/>
        <dbReference type="ChEBI" id="CHEBI:138261"/>
        <dbReference type="ChEBI" id="CHEBI:456215"/>
    </reaction>
    <physiologicalReaction direction="left-to-right" evidence="5">
        <dbReference type="Rhea" id="RHEA:54537"/>
    </physiologicalReaction>
</comment>
<proteinExistence type="inferred from homology"/>
<evidence type="ECO:0000256" key="1">
    <source>
        <dbReference type="ARBA" id="ARBA00006432"/>
    </source>
</evidence>
<dbReference type="Gene3D" id="3.40.50.12780">
    <property type="entry name" value="N-terminal domain of ligase-like"/>
    <property type="match status" value="1"/>
</dbReference>
<dbReference type="InterPro" id="IPR042099">
    <property type="entry name" value="ANL_N_sf"/>
</dbReference>
<dbReference type="PANTHER" id="PTHR43107">
    <property type="entry name" value="LONG-CHAIN FATTY ACID TRANSPORT PROTEIN"/>
    <property type="match status" value="1"/>
</dbReference>
<name>A0A226CW33_FOLCA</name>
<keyword evidence="4" id="KW-0067">ATP-binding</keyword>
<accession>A0A226CW33</accession>
<dbReference type="InterPro" id="IPR020845">
    <property type="entry name" value="AMP-binding_CS"/>
</dbReference>
<evidence type="ECO:0000259" key="8">
    <source>
        <dbReference type="Pfam" id="PF00501"/>
    </source>
</evidence>
<evidence type="ECO:0000256" key="6">
    <source>
        <dbReference type="ARBA" id="ARBA00041297"/>
    </source>
</evidence>
<dbReference type="GO" id="GO:0044539">
    <property type="term" value="P:long-chain fatty acid import into cell"/>
    <property type="evidence" value="ECO:0007669"/>
    <property type="project" value="TreeGrafter"/>
</dbReference>
<dbReference type="SUPFAM" id="SSF56801">
    <property type="entry name" value="Acetyl-CoA synthetase-like"/>
    <property type="match status" value="1"/>
</dbReference>
<keyword evidence="10" id="KW-1185">Reference proteome</keyword>
<protein>
    <recommendedName>
        <fullName evidence="6">Long-chain-fatty-acid--CoA ligase</fullName>
    </recommendedName>
</protein>
<dbReference type="PROSITE" id="PS00455">
    <property type="entry name" value="AMP_BINDING"/>
    <property type="match status" value="1"/>
</dbReference>
<dbReference type="PANTHER" id="PTHR43107:SF15">
    <property type="entry name" value="FATTY ACID TRANSPORT PROTEIN 3, ISOFORM A"/>
    <property type="match status" value="1"/>
</dbReference>
<feature type="domain" description="AMP-dependent synthetase/ligase" evidence="8">
    <location>
        <begin position="5"/>
        <end position="137"/>
    </location>
</feature>
<evidence type="ECO:0000313" key="10">
    <source>
        <dbReference type="Proteomes" id="UP000198287"/>
    </source>
</evidence>
<dbReference type="AlphaFoldDB" id="A0A226CW33"/>
<gene>
    <name evidence="9" type="ORF">Fcan01_27664</name>
</gene>
<reference evidence="9 10" key="1">
    <citation type="submission" date="2015-12" db="EMBL/GenBank/DDBJ databases">
        <title>The genome of Folsomia candida.</title>
        <authorList>
            <person name="Faddeeva A."/>
            <person name="Derks M.F."/>
            <person name="Anvar Y."/>
            <person name="Smit S."/>
            <person name="Van Straalen N."/>
            <person name="Roelofs D."/>
        </authorList>
    </citation>
    <scope>NUCLEOTIDE SEQUENCE [LARGE SCALE GENOMIC DNA]</scope>
    <source>
        <strain evidence="9 10">VU population</strain>
        <tissue evidence="9">Whole body</tissue>
    </source>
</reference>
<dbReference type="EMBL" id="LNIX01000055">
    <property type="protein sequence ID" value="OXA37565.1"/>
    <property type="molecule type" value="Genomic_DNA"/>
</dbReference>
<dbReference type="Pfam" id="PF00501">
    <property type="entry name" value="AMP-binding"/>
    <property type="match status" value="1"/>
</dbReference>
<organism evidence="9 10">
    <name type="scientific">Folsomia candida</name>
    <name type="common">Springtail</name>
    <dbReference type="NCBI Taxonomy" id="158441"/>
    <lineage>
        <taxon>Eukaryota</taxon>
        <taxon>Metazoa</taxon>
        <taxon>Ecdysozoa</taxon>
        <taxon>Arthropoda</taxon>
        <taxon>Hexapoda</taxon>
        <taxon>Collembola</taxon>
        <taxon>Entomobryomorpha</taxon>
        <taxon>Isotomoidea</taxon>
        <taxon>Isotomidae</taxon>
        <taxon>Proisotominae</taxon>
        <taxon>Folsomia</taxon>
    </lineage>
</organism>